<gene>
    <name evidence="1" type="ORF">ANN_24263</name>
</gene>
<keyword evidence="2" id="KW-1185">Reference proteome</keyword>
<dbReference type="Proteomes" id="UP001148838">
    <property type="component" value="Unassembled WGS sequence"/>
</dbReference>
<evidence type="ECO:0000313" key="2">
    <source>
        <dbReference type="Proteomes" id="UP001148838"/>
    </source>
</evidence>
<name>A0ABQ8S2L2_PERAM</name>
<reference evidence="1 2" key="1">
    <citation type="journal article" date="2022" name="Allergy">
        <title>Genome assembly and annotation of Periplaneta americana reveal a comprehensive cockroach allergen profile.</title>
        <authorList>
            <person name="Wang L."/>
            <person name="Xiong Q."/>
            <person name="Saelim N."/>
            <person name="Wang L."/>
            <person name="Nong W."/>
            <person name="Wan A.T."/>
            <person name="Shi M."/>
            <person name="Liu X."/>
            <person name="Cao Q."/>
            <person name="Hui J.H.L."/>
            <person name="Sookrung N."/>
            <person name="Leung T.F."/>
            <person name="Tungtrongchitr A."/>
            <person name="Tsui S.K.W."/>
        </authorList>
    </citation>
    <scope>NUCLEOTIDE SEQUENCE [LARGE SCALE GENOMIC DNA]</scope>
    <source>
        <strain evidence="1">PWHHKU_190912</strain>
    </source>
</reference>
<dbReference type="EMBL" id="JAJSOF020000037">
    <property type="protein sequence ID" value="KAJ4428246.1"/>
    <property type="molecule type" value="Genomic_DNA"/>
</dbReference>
<accession>A0ABQ8S2L2</accession>
<sequence length="115" mass="12933">MAGLCEGCNEPPSSLKAISTGWFHRGFCPKTGLNLTSDNKKPPLMRQLDQEIMWKGLELRVTGAYQVTLLLMGARYYRRLRQDDPPISFGFTMLIRAPGAYQAARQRMVPGSIRS</sequence>
<comment type="caution">
    <text evidence="1">The sequence shown here is derived from an EMBL/GenBank/DDBJ whole genome shotgun (WGS) entry which is preliminary data.</text>
</comment>
<organism evidence="1 2">
    <name type="scientific">Periplaneta americana</name>
    <name type="common">American cockroach</name>
    <name type="synonym">Blatta americana</name>
    <dbReference type="NCBI Taxonomy" id="6978"/>
    <lineage>
        <taxon>Eukaryota</taxon>
        <taxon>Metazoa</taxon>
        <taxon>Ecdysozoa</taxon>
        <taxon>Arthropoda</taxon>
        <taxon>Hexapoda</taxon>
        <taxon>Insecta</taxon>
        <taxon>Pterygota</taxon>
        <taxon>Neoptera</taxon>
        <taxon>Polyneoptera</taxon>
        <taxon>Dictyoptera</taxon>
        <taxon>Blattodea</taxon>
        <taxon>Blattoidea</taxon>
        <taxon>Blattidae</taxon>
        <taxon>Blattinae</taxon>
        <taxon>Periplaneta</taxon>
    </lineage>
</organism>
<protein>
    <submittedName>
        <fullName evidence="1">Uncharacterized protein</fullName>
    </submittedName>
</protein>
<evidence type="ECO:0000313" key="1">
    <source>
        <dbReference type="EMBL" id="KAJ4428246.1"/>
    </source>
</evidence>
<proteinExistence type="predicted"/>